<dbReference type="Pfam" id="PF00004">
    <property type="entry name" value="AAA"/>
    <property type="match status" value="1"/>
</dbReference>
<dbReference type="InterPro" id="IPR050304">
    <property type="entry name" value="MT-severing_AAA_ATPase"/>
</dbReference>
<keyword evidence="6" id="KW-0472">Membrane</keyword>
<dbReference type="Proteomes" id="UP001201020">
    <property type="component" value="Chromosome"/>
</dbReference>
<evidence type="ECO:0000256" key="6">
    <source>
        <dbReference type="ARBA" id="ARBA00023136"/>
    </source>
</evidence>
<dbReference type="SUPFAM" id="SSF116846">
    <property type="entry name" value="MIT domain"/>
    <property type="match status" value="1"/>
</dbReference>
<dbReference type="EMBL" id="CP084166">
    <property type="protein sequence ID" value="UJG39570.1"/>
    <property type="molecule type" value="Genomic_DNA"/>
</dbReference>
<dbReference type="Gene3D" id="3.40.50.300">
    <property type="entry name" value="P-loop containing nucleotide triphosphate hydrolases"/>
    <property type="match status" value="1"/>
</dbReference>
<evidence type="ECO:0000259" key="9">
    <source>
        <dbReference type="SMART" id="SM00745"/>
    </source>
</evidence>
<gene>
    <name evidence="10" type="ORF">K9W45_06790</name>
</gene>
<protein>
    <submittedName>
        <fullName evidence="10">AAA family ATPase</fullName>
    </submittedName>
</protein>
<dbReference type="AlphaFoldDB" id="A0A9Y1BID4"/>
<name>A0A9Y1BID4_9ARCH</name>
<organism evidence="10">
    <name type="scientific">Candidatus Heimdallarchaeum aukensis</name>
    <dbReference type="NCBI Taxonomy" id="2876573"/>
    <lineage>
        <taxon>Archaea</taxon>
        <taxon>Promethearchaeati</taxon>
        <taxon>Candidatus Heimdallarchaeota</taxon>
        <taxon>Candidatus Heimdallarchaeia (ex Rinke et al. 2021) (nom. nud.)</taxon>
        <taxon>Candidatus Heimdallarchaeales</taxon>
        <taxon>Candidatus Heimdallarchaeaceae</taxon>
        <taxon>Candidatus Heimdallarchaeum</taxon>
    </lineage>
</organism>
<dbReference type="SMART" id="SM00745">
    <property type="entry name" value="MIT"/>
    <property type="match status" value="1"/>
</dbReference>
<evidence type="ECO:0000256" key="7">
    <source>
        <dbReference type="RuleBase" id="RU003651"/>
    </source>
</evidence>
<comment type="similarity">
    <text evidence="7">Belongs to the AAA ATPase family.</text>
</comment>
<dbReference type="InterPro" id="IPR003960">
    <property type="entry name" value="ATPase_AAA_CS"/>
</dbReference>
<dbReference type="SMART" id="SM00382">
    <property type="entry name" value="AAA"/>
    <property type="match status" value="1"/>
</dbReference>
<dbReference type="InterPro" id="IPR027417">
    <property type="entry name" value="P-loop_NTPase"/>
</dbReference>
<evidence type="ECO:0000256" key="3">
    <source>
        <dbReference type="ARBA" id="ARBA00022490"/>
    </source>
</evidence>
<evidence type="ECO:0000256" key="5">
    <source>
        <dbReference type="ARBA" id="ARBA00022840"/>
    </source>
</evidence>
<dbReference type="Gene3D" id="1.10.8.60">
    <property type="match status" value="1"/>
</dbReference>
<dbReference type="GO" id="GO:0005524">
    <property type="term" value="F:ATP binding"/>
    <property type="evidence" value="ECO:0007669"/>
    <property type="project" value="UniProtKB-KW"/>
</dbReference>
<dbReference type="InterPro" id="IPR036181">
    <property type="entry name" value="MIT_dom_sf"/>
</dbReference>
<keyword evidence="3" id="KW-0963">Cytoplasm</keyword>
<dbReference type="PANTHER" id="PTHR23074">
    <property type="entry name" value="AAA DOMAIN-CONTAINING"/>
    <property type="match status" value="1"/>
</dbReference>
<dbReference type="InterPro" id="IPR015415">
    <property type="entry name" value="Spast_Vps4_C"/>
</dbReference>
<comment type="subcellular location">
    <subcellularLocation>
        <location evidence="2">Cytoplasm</location>
    </subcellularLocation>
    <subcellularLocation>
        <location evidence="1">Membrane</location>
    </subcellularLocation>
</comment>
<reference evidence="10" key="1">
    <citation type="journal article" date="2022" name="Nat. Microbiol.">
        <title>Unique mobile elements and scalable gene flow at the prokaryote-eukaryote boundary revealed by circularized Asgard archaea genomes.</title>
        <authorList>
            <person name="Wu F."/>
            <person name="Speth D.R."/>
            <person name="Philosof A."/>
            <person name="Cremiere A."/>
            <person name="Narayanan A."/>
            <person name="Barco R.A."/>
            <person name="Connon S.A."/>
            <person name="Amend J.P."/>
            <person name="Antoshechkin I.A."/>
            <person name="Orphan V.J."/>
        </authorList>
    </citation>
    <scope>NUCLEOTIDE SEQUENCE</scope>
    <source>
        <strain evidence="10">PM71</strain>
    </source>
</reference>
<dbReference type="SUPFAM" id="SSF52540">
    <property type="entry name" value="P-loop containing nucleoside triphosphate hydrolases"/>
    <property type="match status" value="1"/>
</dbReference>
<evidence type="ECO:0000313" key="10">
    <source>
        <dbReference type="EMBL" id="UJG39570.1"/>
    </source>
</evidence>
<feature type="domain" description="MIT" evidence="9">
    <location>
        <begin position="3"/>
        <end position="80"/>
    </location>
</feature>
<keyword evidence="5 7" id="KW-0067">ATP-binding</keyword>
<evidence type="ECO:0000259" key="8">
    <source>
        <dbReference type="SMART" id="SM00382"/>
    </source>
</evidence>
<dbReference type="InterPro" id="IPR003593">
    <property type="entry name" value="AAA+_ATPase"/>
</dbReference>
<dbReference type="CDD" id="cd02656">
    <property type="entry name" value="MIT"/>
    <property type="match status" value="1"/>
</dbReference>
<dbReference type="Pfam" id="PF04212">
    <property type="entry name" value="MIT"/>
    <property type="match status" value="1"/>
</dbReference>
<dbReference type="InterPro" id="IPR007330">
    <property type="entry name" value="MIT_dom"/>
</dbReference>
<evidence type="ECO:0000256" key="2">
    <source>
        <dbReference type="ARBA" id="ARBA00004496"/>
    </source>
</evidence>
<proteinExistence type="inferred from homology"/>
<dbReference type="FunFam" id="3.40.50.300:FF:001054">
    <property type="entry name" value="ATPase, AAA family, putative"/>
    <property type="match status" value="1"/>
</dbReference>
<evidence type="ECO:0000256" key="1">
    <source>
        <dbReference type="ARBA" id="ARBA00004370"/>
    </source>
</evidence>
<accession>A0A9Y1BID4</accession>
<dbReference type="GO" id="GO:0005737">
    <property type="term" value="C:cytoplasm"/>
    <property type="evidence" value="ECO:0007669"/>
    <property type="project" value="UniProtKB-SubCell"/>
</dbReference>
<dbReference type="Pfam" id="PF09336">
    <property type="entry name" value="Vps4_C"/>
    <property type="match status" value="1"/>
</dbReference>
<evidence type="ECO:0000256" key="4">
    <source>
        <dbReference type="ARBA" id="ARBA00022741"/>
    </source>
</evidence>
<feature type="domain" description="AAA+ ATPase" evidence="8">
    <location>
        <begin position="143"/>
        <end position="278"/>
    </location>
</feature>
<dbReference type="CDD" id="cd19509">
    <property type="entry name" value="RecA-like_VPS4-like"/>
    <property type="match status" value="1"/>
</dbReference>
<dbReference type="InterPro" id="IPR041569">
    <property type="entry name" value="AAA_lid_3"/>
</dbReference>
<dbReference type="GO" id="GO:0016887">
    <property type="term" value="F:ATP hydrolysis activity"/>
    <property type="evidence" value="ECO:0007669"/>
    <property type="project" value="InterPro"/>
</dbReference>
<dbReference type="Pfam" id="PF17862">
    <property type="entry name" value="AAA_lid_3"/>
    <property type="match status" value="1"/>
</dbReference>
<dbReference type="GO" id="GO:0016020">
    <property type="term" value="C:membrane"/>
    <property type="evidence" value="ECO:0007669"/>
    <property type="project" value="UniProtKB-SubCell"/>
</dbReference>
<sequence>MSAQGLIEHARKFAKKAYELDKAKQYNEAIPLYLDAAEALMKAIKFERNPQVGKTLKKKAEMYIERAKDLKEIIEKKAEKGAETGSDEESDKLEGAISDIIVTEKPSVTLDDIAGLEEAKRNLREAIVLPLVRPDLFSGARRPWKGILLFGPPGCGKTLLAKATAAEVEATFFNVSASAVISKWLGESEKLVNTLFKIARERQPSIIFIDEVDALTGARGGEHDAMRRVKTELLTSMDGLSSSAQDRLVVIGATNLPESIDGAFRRRFERRIYIKLPDFEARKAIFQLNVKGVDLAPDVDFESLAEITEGYSGADIAMVCRDAIMTPIRELDLSGDIHDPNIKARPVTQKDFLESIQSVNPSVSAEEIEKYEKWNEEFGSA</sequence>
<dbReference type="PROSITE" id="PS00674">
    <property type="entry name" value="AAA"/>
    <property type="match status" value="1"/>
</dbReference>
<dbReference type="PANTHER" id="PTHR23074:SF83">
    <property type="entry name" value="VACUOLAR PROTEIN SORTING-ASSOCIATED PROTEIN 4A"/>
    <property type="match status" value="1"/>
</dbReference>
<dbReference type="InterPro" id="IPR003959">
    <property type="entry name" value="ATPase_AAA_core"/>
</dbReference>
<keyword evidence="4 7" id="KW-0547">Nucleotide-binding</keyword>
<dbReference type="Gene3D" id="1.20.58.80">
    <property type="entry name" value="Phosphotransferase system, lactose/cellobiose-type IIA subunit"/>
    <property type="match status" value="1"/>
</dbReference>